<dbReference type="Proteomes" id="UP000703269">
    <property type="component" value="Unassembled WGS sequence"/>
</dbReference>
<protein>
    <submittedName>
        <fullName evidence="1">Uncharacterized protein</fullName>
    </submittedName>
</protein>
<accession>A0A9P3GID6</accession>
<comment type="caution">
    <text evidence="1">The sequence shown here is derived from an EMBL/GenBank/DDBJ whole genome shotgun (WGS) entry which is preliminary data.</text>
</comment>
<dbReference type="EMBL" id="BPQB01000051">
    <property type="protein sequence ID" value="GJE95642.1"/>
    <property type="molecule type" value="Genomic_DNA"/>
</dbReference>
<dbReference type="AlphaFoldDB" id="A0A9P3GID6"/>
<evidence type="ECO:0000313" key="1">
    <source>
        <dbReference type="EMBL" id="GJE95642.1"/>
    </source>
</evidence>
<evidence type="ECO:0000313" key="2">
    <source>
        <dbReference type="Proteomes" id="UP000703269"/>
    </source>
</evidence>
<name>A0A9P3GID6_9APHY</name>
<organism evidence="1 2">
    <name type="scientific">Phanerochaete sordida</name>
    <dbReference type="NCBI Taxonomy" id="48140"/>
    <lineage>
        <taxon>Eukaryota</taxon>
        <taxon>Fungi</taxon>
        <taxon>Dikarya</taxon>
        <taxon>Basidiomycota</taxon>
        <taxon>Agaricomycotina</taxon>
        <taxon>Agaricomycetes</taxon>
        <taxon>Polyporales</taxon>
        <taxon>Phanerochaetaceae</taxon>
        <taxon>Phanerochaete</taxon>
    </lineage>
</organism>
<sequence>MLYGVVRKYMHPARELPLTTPSRRRLNTVTAEDARVKTGEGAETRRNGRVAVCLPLTFWVRAWSFMYTREVLAERSSRHDVGQQLVASCTLCYARSRGDT</sequence>
<gene>
    <name evidence="1" type="ORF">PsYK624_118280</name>
</gene>
<reference evidence="1 2" key="1">
    <citation type="submission" date="2021-08" db="EMBL/GenBank/DDBJ databases">
        <title>Draft Genome Sequence of Phanerochaete sordida strain YK-624.</title>
        <authorList>
            <person name="Mori T."/>
            <person name="Dohra H."/>
            <person name="Suzuki T."/>
            <person name="Kawagishi H."/>
            <person name="Hirai H."/>
        </authorList>
    </citation>
    <scope>NUCLEOTIDE SEQUENCE [LARGE SCALE GENOMIC DNA]</scope>
    <source>
        <strain evidence="1 2">YK-624</strain>
    </source>
</reference>
<proteinExistence type="predicted"/>
<keyword evidence="2" id="KW-1185">Reference proteome</keyword>